<keyword evidence="3" id="KW-1185">Reference proteome</keyword>
<feature type="region of interest" description="Disordered" evidence="1">
    <location>
        <begin position="97"/>
        <end position="131"/>
    </location>
</feature>
<dbReference type="EMBL" id="EQ999975">
    <property type="protein sequence ID" value="EEQ87762.2"/>
    <property type="molecule type" value="Genomic_DNA"/>
</dbReference>
<evidence type="ECO:0000313" key="2">
    <source>
        <dbReference type="EMBL" id="EEQ87762.2"/>
    </source>
</evidence>
<gene>
    <name evidence="2" type="ORF">BDCG_02882</name>
</gene>
<dbReference type="Proteomes" id="UP000002039">
    <property type="component" value="Unassembled WGS sequence"/>
</dbReference>
<evidence type="ECO:0000256" key="1">
    <source>
        <dbReference type="SAM" id="MobiDB-lite"/>
    </source>
</evidence>
<sequence>MCAIATVAKSFHRKLYFDLAISDVYFPTEWQRTQHETVRKMMTSTSARPGTLLWASGCCKKKKDALCWGDTELFIVIDPERPNCKVLLMRVRHRLNKGKRNKGRATSSSLPLKMTPSAATGSKKPKISDVPAHRKSVPIHFKKEMERIPIFQSTTRDKEGNWITHPTEPLTYTQFCEDERRLDRAWGAADNGSPYKYRKSNAAAIADAMIRLSTNSSITRDPSAPRGLTPAQRRSVEGGPNLMALERDCIEFRDALITEYGTLSKIKDMTILQDYRQRCNKVRTTRRLLLKETGDKAYQDHFDNIGDIIIEMNYSGEGCPYNPGTSSFCLNGKPWSQLSSRIVMHLASRPKALAEDILSNDKWSPSGLECPLCLNHDSFHPQAQQFSYCNKYVLRRHKEKTHLQHMDFSKAIRCSYLDCGKLLTSAEQSSAISQLRMGLSCQWGGATLDYNNALQLLE</sequence>
<dbReference type="GeneID" id="69025253"/>
<dbReference type="PANTHER" id="PTHR37535:SF4">
    <property type="entry name" value="FLUG DOMAIN-CONTAINING PROTEIN"/>
    <property type="match status" value="1"/>
</dbReference>
<reference evidence="3" key="1">
    <citation type="journal article" date="2015" name="PLoS Genet.">
        <title>The dynamic genome and transcriptome of the human fungal pathogen Blastomyces and close relative Emmonsia.</title>
        <authorList>
            <person name="Munoz J.F."/>
            <person name="Gauthier G.M."/>
            <person name="Desjardins C.A."/>
            <person name="Gallo J.E."/>
            <person name="Holder J."/>
            <person name="Sullivan T.D."/>
            <person name="Marty A.J."/>
            <person name="Carmen J.C."/>
            <person name="Chen Z."/>
            <person name="Ding L."/>
            <person name="Gujja S."/>
            <person name="Magrini V."/>
            <person name="Misas E."/>
            <person name="Mitreva M."/>
            <person name="Priest M."/>
            <person name="Saif S."/>
            <person name="Whiston E.A."/>
            <person name="Young S."/>
            <person name="Zeng Q."/>
            <person name="Goldman W.E."/>
            <person name="Mardis E.R."/>
            <person name="Taylor J.W."/>
            <person name="McEwen J.G."/>
            <person name="Clay O.K."/>
            <person name="Klein B.S."/>
            <person name="Cuomo C.A."/>
        </authorList>
    </citation>
    <scope>NUCLEOTIDE SEQUENCE [LARGE SCALE GENOMIC DNA]</scope>
    <source>
        <strain evidence="3">ER-3 / ATCC MYA-2586</strain>
    </source>
</reference>
<dbReference type="RefSeq" id="XP_045275025.1">
    <property type="nucleotide sequence ID" value="XM_045418453.1"/>
</dbReference>
<dbReference type="InterPro" id="IPR021842">
    <property type="entry name" value="DUF3435"/>
</dbReference>
<organism evidence="2 3">
    <name type="scientific">Ajellomyces dermatitidis (strain ER-3 / ATCC MYA-2586)</name>
    <name type="common">Blastomyces dermatitidis</name>
    <dbReference type="NCBI Taxonomy" id="559297"/>
    <lineage>
        <taxon>Eukaryota</taxon>
        <taxon>Fungi</taxon>
        <taxon>Dikarya</taxon>
        <taxon>Ascomycota</taxon>
        <taxon>Pezizomycotina</taxon>
        <taxon>Eurotiomycetes</taxon>
        <taxon>Eurotiomycetidae</taxon>
        <taxon>Onygenales</taxon>
        <taxon>Ajellomycetaceae</taxon>
        <taxon>Blastomyces</taxon>
    </lineage>
</organism>
<dbReference type="PANTHER" id="PTHR37535">
    <property type="entry name" value="FLUG DOMAIN PROTEIN"/>
    <property type="match status" value="1"/>
</dbReference>
<name>A0ABP2EUZ8_AJEDR</name>
<accession>A0ABP2EUZ8</accession>
<protein>
    <submittedName>
        <fullName evidence="2">FluG domain-containing protein</fullName>
    </submittedName>
</protein>
<proteinExistence type="predicted"/>
<evidence type="ECO:0000313" key="3">
    <source>
        <dbReference type="Proteomes" id="UP000002039"/>
    </source>
</evidence>
<dbReference type="Pfam" id="PF11917">
    <property type="entry name" value="DUF3435"/>
    <property type="match status" value="3"/>
</dbReference>